<sequence>MPRSRPTQGVPAGDRAPAAGQVDVSALPAGYPRDVTLAEGGSTVVIQAEQAGCDHLSAAAAEQTSGQVVVVVTLTRSSHGKKCPMHVKETPLPVRLAAPLGARKLVLRPGP</sequence>
<gene>
    <name evidence="2" type="ORF">BJY18_002314</name>
</gene>
<evidence type="ECO:0000256" key="1">
    <source>
        <dbReference type="SAM" id="MobiDB-lite"/>
    </source>
</evidence>
<evidence type="ECO:0000313" key="2">
    <source>
        <dbReference type="EMBL" id="MBB4684829.1"/>
    </source>
</evidence>
<accession>A0A840ITG2</accession>
<reference evidence="2 3" key="1">
    <citation type="submission" date="2020-08" db="EMBL/GenBank/DDBJ databases">
        <title>Sequencing the genomes of 1000 actinobacteria strains.</title>
        <authorList>
            <person name="Klenk H.-P."/>
        </authorList>
    </citation>
    <scope>NUCLEOTIDE SEQUENCE [LARGE SCALE GENOMIC DNA]</scope>
    <source>
        <strain evidence="2 3">DSM 45859</strain>
    </source>
</reference>
<keyword evidence="3" id="KW-1185">Reference proteome</keyword>
<dbReference type="AlphaFoldDB" id="A0A840ITG2"/>
<feature type="region of interest" description="Disordered" evidence="1">
    <location>
        <begin position="1"/>
        <end position="21"/>
    </location>
</feature>
<dbReference type="Proteomes" id="UP000581769">
    <property type="component" value="Unassembled WGS sequence"/>
</dbReference>
<name>A0A840ITG2_9PSEU</name>
<comment type="caution">
    <text evidence="2">The sequence shown here is derived from an EMBL/GenBank/DDBJ whole genome shotgun (WGS) entry which is preliminary data.</text>
</comment>
<evidence type="ECO:0000313" key="3">
    <source>
        <dbReference type="Proteomes" id="UP000581769"/>
    </source>
</evidence>
<organism evidence="2 3">
    <name type="scientific">Amycolatopsis jiangsuensis</name>
    <dbReference type="NCBI Taxonomy" id="1181879"/>
    <lineage>
        <taxon>Bacteria</taxon>
        <taxon>Bacillati</taxon>
        <taxon>Actinomycetota</taxon>
        <taxon>Actinomycetes</taxon>
        <taxon>Pseudonocardiales</taxon>
        <taxon>Pseudonocardiaceae</taxon>
        <taxon>Amycolatopsis</taxon>
    </lineage>
</organism>
<proteinExistence type="predicted"/>
<dbReference type="RefSeq" id="WP_246458836.1">
    <property type="nucleotide sequence ID" value="NZ_JACHMG010000001.1"/>
</dbReference>
<dbReference type="EMBL" id="JACHMG010000001">
    <property type="protein sequence ID" value="MBB4684829.1"/>
    <property type="molecule type" value="Genomic_DNA"/>
</dbReference>
<protein>
    <submittedName>
        <fullName evidence="2">Uncharacterized protein</fullName>
    </submittedName>
</protein>